<organism evidence="1">
    <name type="scientific">Thermogemmatispora argillosa</name>
    <dbReference type="NCBI Taxonomy" id="2045280"/>
    <lineage>
        <taxon>Bacteria</taxon>
        <taxon>Bacillati</taxon>
        <taxon>Chloroflexota</taxon>
        <taxon>Ktedonobacteria</taxon>
        <taxon>Thermogemmatisporales</taxon>
        <taxon>Thermogemmatisporaceae</taxon>
        <taxon>Thermogemmatispora</taxon>
    </lineage>
</organism>
<sequence>MSTKAKAIPESQLVIAVSKEADKPDFYDLAERLGYHAAIALKKEHRSQMTGLEAVANGTLKRSDVLDYVKKQIARFGYWRLPSHNDEIDPQTGFGERLLLVLEQDLAKRADRVCQELGIGEKTEEDRQLRRHVHLLLMRQFIRSMVAHYEFRSMVEGHKEVEAFMERRR</sequence>
<protein>
    <submittedName>
        <fullName evidence="1">Uncharacterized protein</fullName>
    </submittedName>
</protein>
<dbReference type="EMBL" id="AP019377">
    <property type="protein sequence ID" value="BBH94809.1"/>
    <property type="molecule type" value="Genomic_DNA"/>
</dbReference>
<proteinExistence type="predicted"/>
<gene>
    <name evidence="1" type="ORF">KTA_30080</name>
</gene>
<reference evidence="1" key="1">
    <citation type="submission" date="2018-12" db="EMBL/GenBank/DDBJ databases">
        <title>Novel natural products biosynthetic potential of the class Ktedonobacteria.</title>
        <authorList>
            <person name="Zheng Y."/>
            <person name="Saitou A."/>
            <person name="Wang C.M."/>
            <person name="Toyoda A."/>
            <person name="Minakuchi Y."/>
            <person name="Sekiguchi Y."/>
            <person name="Ueda K."/>
            <person name="Takano H."/>
            <person name="Sakai Y."/>
            <person name="Yokota A."/>
            <person name="Yabe S."/>
        </authorList>
    </citation>
    <scope>NUCLEOTIDE SEQUENCE</scope>
    <source>
        <strain evidence="1">A3-2</strain>
    </source>
</reference>
<evidence type="ECO:0000313" key="1">
    <source>
        <dbReference type="EMBL" id="BBH94809.1"/>
    </source>
</evidence>
<name>A0A455T5V6_9CHLR</name>
<accession>A0A455T5V6</accession>
<dbReference type="AlphaFoldDB" id="A0A455T5V6"/>